<reference evidence="1" key="2">
    <citation type="submission" date="2020-11" db="EMBL/GenBank/DDBJ databases">
        <authorList>
            <person name="McCartney M.A."/>
            <person name="Auch B."/>
            <person name="Kono T."/>
            <person name="Mallez S."/>
            <person name="Becker A."/>
            <person name="Gohl D.M."/>
            <person name="Silverstein K.A.T."/>
            <person name="Koren S."/>
            <person name="Bechman K.B."/>
            <person name="Herman A."/>
            <person name="Abrahante J.E."/>
            <person name="Garbe J."/>
        </authorList>
    </citation>
    <scope>NUCLEOTIDE SEQUENCE</scope>
    <source>
        <strain evidence="1">Duluth1</strain>
        <tissue evidence="1">Whole animal</tissue>
    </source>
</reference>
<organism evidence="1 2">
    <name type="scientific">Dreissena polymorpha</name>
    <name type="common">Zebra mussel</name>
    <name type="synonym">Mytilus polymorpha</name>
    <dbReference type="NCBI Taxonomy" id="45954"/>
    <lineage>
        <taxon>Eukaryota</taxon>
        <taxon>Metazoa</taxon>
        <taxon>Spiralia</taxon>
        <taxon>Lophotrochozoa</taxon>
        <taxon>Mollusca</taxon>
        <taxon>Bivalvia</taxon>
        <taxon>Autobranchia</taxon>
        <taxon>Heteroconchia</taxon>
        <taxon>Euheterodonta</taxon>
        <taxon>Imparidentia</taxon>
        <taxon>Neoheterodontei</taxon>
        <taxon>Myida</taxon>
        <taxon>Dreissenoidea</taxon>
        <taxon>Dreissenidae</taxon>
        <taxon>Dreissena</taxon>
    </lineage>
</organism>
<sequence length="210" mass="23963">MFTQRCVLICAQAADKVLKGFTNAPPPGGLVFQPTQIIFKLQDIRRMNLLTNFYEDQINEASRVLTMKYAPPPGGNFQATGIILKHVQDINGTNLRTKFHDNRTIHVAYTVLTMKNAPLPWRPSLTRKNLVAMFFKQTFYYSHKRKSASPPGCDFHEDRAINVASRVLTRFYYSHIWKRASPPGGHVFQPTDIILMFTRKNAPPLGSHVF</sequence>
<comment type="caution">
    <text evidence="1">The sequence shown here is derived from an EMBL/GenBank/DDBJ whole genome shotgun (WGS) entry which is preliminary data.</text>
</comment>
<proteinExistence type="predicted"/>
<dbReference type="AlphaFoldDB" id="A0A9D4FTA7"/>
<dbReference type="EMBL" id="JAIWYP010000007">
    <property type="protein sequence ID" value="KAH3803264.1"/>
    <property type="molecule type" value="Genomic_DNA"/>
</dbReference>
<dbReference type="Proteomes" id="UP000828390">
    <property type="component" value="Unassembled WGS sequence"/>
</dbReference>
<protein>
    <submittedName>
        <fullName evidence="1">Uncharacterized protein</fullName>
    </submittedName>
</protein>
<evidence type="ECO:0000313" key="1">
    <source>
        <dbReference type="EMBL" id="KAH3803264.1"/>
    </source>
</evidence>
<accession>A0A9D4FTA7</accession>
<name>A0A9D4FTA7_DREPO</name>
<keyword evidence="2" id="KW-1185">Reference proteome</keyword>
<gene>
    <name evidence="1" type="ORF">DPMN_156966</name>
</gene>
<reference evidence="1" key="1">
    <citation type="journal article" date="2019" name="bioRxiv">
        <title>The Genome of the Zebra Mussel, Dreissena polymorpha: A Resource for Invasive Species Research.</title>
        <authorList>
            <person name="McCartney M.A."/>
            <person name="Auch B."/>
            <person name="Kono T."/>
            <person name="Mallez S."/>
            <person name="Zhang Y."/>
            <person name="Obille A."/>
            <person name="Becker A."/>
            <person name="Abrahante J.E."/>
            <person name="Garbe J."/>
            <person name="Badalamenti J.P."/>
            <person name="Herman A."/>
            <person name="Mangelson H."/>
            <person name="Liachko I."/>
            <person name="Sullivan S."/>
            <person name="Sone E.D."/>
            <person name="Koren S."/>
            <person name="Silverstein K.A.T."/>
            <person name="Beckman K.B."/>
            <person name="Gohl D.M."/>
        </authorList>
    </citation>
    <scope>NUCLEOTIDE SEQUENCE</scope>
    <source>
        <strain evidence="1">Duluth1</strain>
        <tissue evidence="1">Whole animal</tissue>
    </source>
</reference>
<evidence type="ECO:0000313" key="2">
    <source>
        <dbReference type="Proteomes" id="UP000828390"/>
    </source>
</evidence>